<dbReference type="PANTHER" id="PTHR43741:SF2">
    <property type="entry name" value="FMN-DEPENDENT NADH:QUINONE OXIDOREDUCTASE"/>
    <property type="match status" value="1"/>
</dbReference>
<dbReference type="InterPro" id="IPR023048">
    <property type="entry name" value="NADH:quinone_OxRdtase_FMN_depd"/>
</dbReference>
<evidence type="ECO:0000256" key="1">
    <source>
        <dbReference type="ARBA" id="ARBA00022630"/>
    </source>
</evidence>
<accession>A0A1I4LDN4</accession>
<evidence type="ECO:0000256" key="3">
    <source>
        <dbReference type="ARBA" id="ARBA00023002"/>
    </source>
</evidence>
<feature type="domain" description="Flavodoxin-like fold" evidence="8">
    <location>
        <begin position="19"/>
        <end position="215"/>
    </location>
</feature>
<dbReference type="HAMAP" id="MF_01216">
    <property type="entry name" value="Azoreductase_type1"/>
    <property type="match status" value="1"/>
</dbReference>
<dbReference type="GO" id="GO:0009055">
    <property type="term" value="F:electron transfer activity"/>
    <property type="evidence" value="ECO:0007669"/>
    <property type="project" value="UniProtKB-UniRule"/>
</dbReference>
<dbReference type="AlphaFoldDB" id="W5Z0D5"/>
<protein>
    <recommendedName>
        <fullName evidence="6">FMN dependent NADH:quinone oxidoreductase</fullName>
        <ecNumber evidence="6">1.6.5.-</ecNumber>
    </recommendedName>
    <alternativeName>
        <fullName evidence="6">Azo-dye reductase</fullName>
    </alternativeName>
    <alternativeName>
        <fullName evidence="6">FMN-dependent NADH-azo compound oxidoreductase</fullName>
    </alternativeName>
    <alternativeName>
        <fullName evidence="6">FMN-dependent NADH-azoreductase</fullName>
        <ecNumber evidence="6">1.7.1.17</ecNumber>
    </alternativeName>
</protein>
<dbReference type="GO" id="GO:0016652">
    <property type="term" value="F:oxidoreductase activity, acting on NAD(P)H as acceptor"/>
    <property type="evidence" value="ECO:0007669"/>
    <property type="project" value="UniProtKB-UniRule"/>
</dbReference>
<dbReference type="GO" id="GO:0016655">
    <property type="term" value="F:oxidoreductase activity, acting on NAD(P)H, quinone or similar compound as acceptor"/>
    <property type="evidence" value="ECO:0007669"/>
    <property type="project" value="InterPro"/>
</dbReference>
<dbReference type="InterPro" id="IPR029039">
    <property type="entry name" value="Flavoprotein-like_sf"/>
</dbReference>
<dbReference type="Proteomes" id="UP000035081">
    <property type="component" value="Chromosome"/>
</dbReference>
<dbReference type="EMBL" id="CP007152">
    <property type="protein sequence ID" value="AHI31913.1"/>
    <property type="molecule type" value="Genomic_DNA"/>
</dbReference>
<keyword evidence="2 6" id="KW-0288">FMN</keyword>
<dbReference type="Proteomes" id="UP000199211">
    <property type="component" value="Unassembled WGS sequence"/>
</dbReference>
<comment type="similarity">
    <text evidence="6">Belongs to the azoreductase type 1 family.</text>
</comment>
<dbReference type="EMBL" id="FOTV01000014">
    <property type="protein sequence ID" value="SFL89041.1"/>
    <property type="molecule type" value="Genomic_DNA"/>
</dbReference>
<gene>
    <name evidence="6" type="primary">azoR</name>
    <name evidence="9" type="ORF">AU15_13475</name>
    <name evidence="10" type="ORF">SAMN04487868_1146</name>
</gene>
<evidence type="ECO:0000256" key="2">
    <source>
        <dbReference type="ARBA" id="ARBA00022643"/>
    </source>
</evidence>
<comment type="caution">
    <text evidence="6">Lacks conserved residue(s) required for the propagation of feature annotation.</text>
</comment>
<dbReference type="Pfam" id="PF02525">
    <property type="entry name" value="Flavodoxin_2"/>
    <property type="match status" value="1"/>
</dbReference>
<dbReference type="EC" id="1.7.1.17" evidence="6"/>
<dbReference type="GO" id="GO:0010181">
    <property type="term" value="F:FMN binding"/>
    <property type="evidence" value="ECO:0007669"/>
    <property type="project" value="UniProtKB-UniRule"/>
</dbReference>
<keyword evidence="12" id="KW-1185">Reference proteome</keyword>
<feature type="region of interest" description="Disordered" evidence="7">
    <location>
        <begin position="1"/>
        <end position="23"/>
    </location>
</feature>
<feature type="binding site" evidence="6">
    <location>
        <position position="10"/>
    </location>
    <ligand>
        <name>FMN</name>
        <dbReference type="ChEBI" id="CHEBI:58210"/>
    </ligand>
</feature>
<dbReference type="PANTHER" id="PTHR43741">
    <property type="entry name" value="FMN-DEPENDENT NADH-AZOREDUCTASE 1"/>
    <property type="match status" value="1"/>
</dbReference>
<evidence type="ECO:0000256" key="7">
    <source>
        <dbReference type="SAM" id="MobiDB-lite"/>
    </source>
</evidence>
<feature type="binding site" evidence="6">
    <location>
        <begin position="153"/>
        <end position="156"/>
    </location>
    <ligand>
        <name>FMN</name>
        <dbReference type="ChEBI" id="CHEBI:58210"/>
    </ligand>
</feature>
<comment type="function">
    <text evidence="6">Also exhibits azoreductase activity. Catalyzes the reductive cleavage of the azo bond in aromatic azo compounds to the corresponding amines.</text>
</comment>
<comment type="function">
    <text evidence="6">Quinone reductase that provides resistance to thiol-specific stress caused by electrophilic quinones.</text>
</comment>
<comment type="cofactor">
    <cofactor evidence="6">
        <name>FMN</name>
        <dbReference type="ChEBI" id="CHEBI:58210"/>
    </cofactor>
    <text evidence="6">Binds 1 FMN per subunit.</text>
</comment>
<comment type="subunit">
    <text evidence="6">Homodimer.</text>
</comment>
<reference evidence="10 12" key="2">
    <citation type="submission" date="2016-10" db="EMBL/GenBank/DDBJ databases">
        <authorList>
            <person name="Varghese N."/>
            <person name="Submissions S."/>
        </authorList>
    </citation>
    <scope>NUCLEOTIDE SEQUENCE [LARGE SCALE GENOMIC DNA]</scope>
    <source>
        <strain evidence="10 12">DSM 26291</strain>
    </source>
</reference>
<feature type="binding site" evidence="6">
    <location>
        <begin position="23"/>
        <end position="25"/>
    </location>
    <ligand>
        <name>FMN</name>
        <dbReference type="ChEBI" id="CHEBI:58210"/>
    </ligand>
</feature>
<organism evidence="9 11">
    <name type="scientific">Marinobacter salarius</name>
    <dbReference type="NCBI Taxonomy" id="1420917"/>
    <lineage>
        <taxon>Bacteria</taxon>
        <taxon>Pseudomonadati</taxon>
        <taxon>Pseudomonadota</taxon>
        <taxon>Gammaproteobacteria</taxon>
        <taxon>Pseudomonadales</taxon>
        <taxon>Marinobacteraceae</taxon>
        <taxon>Marinobacter</taxon>
    </lineage>
</organism>
<evidence type="ECO:0000256" key="6">
    <source>
        <dbReference type="HAMAP-Rule" id="MF_01216"/>
    </source>
</evidence>
<dbReference type="InterPro" id="IPR050104">
    <property type="entry name" value="FMN-dep_NADH:Q_OxRdtase_AzoR1"/>
</dbReference>
<dbReference type="KEGG" id="msr:AU15_13475"/>
<keyword evidence="3 6" id="KW-0560">Oxidoreductase</keyword>
<dbReference type="RefSeq" id="WP_041334344.1">
    <property type="nucleotide sequence ID" value="NZ_DCAM01000057.1"/>
</dbReference>
<evidence type="ECO:0000313" key="10">
    <source>
        <dbReference type="EMBL" id="SFL89041.1"/>
    </source>
</evidence>
<evidence type="ECO:0000313" key="11">
    <source>
        <dbReference type="Proteomes" id="UP000035081"/>
    </source>
</evidence>
<dbReference type="EC" id="1.6.5.-" evidence="6"/>
<evidence type="ECO:0000313" key="12">
    <source>
        <dbReference type="Proteomes" id="UP000199211"/>
    </source>
</evidence>
<keyword evidence="1 6" id="KW-0285">Flavoprotein</keyword>
<dbReference type="SUPFAM" id="SSF52218">
    <property type="entry name" value="Flavoproteins"/>
    <property type="match status" value="1"/>
</dbReference>
<reference evidence="9 11" key="1">
    <citation type="journal article" date="2014" name="Genome Announc.">
        <title>Draft Genome Sequences of Marinobacter similis A3d10T and Marinobacter salarius R9SW1T.</title>
        <authorList>
            <person name="Ivanova E.P."/>
            <person name="Ng H.J."/>
            <person name="Webb H.K."/>
            <person name="Feng G."/>
            <person name="Oshima K."/>
            <person name="Hattori M."/>
            <person name="Ohkuma M."/>
            <person name="Sergeev A.F."/>
            <person name="Mikhailov V.V."/>
            <person name="Crawford R.J."/>
            <person name="Sawabe T."/>
        </authorList>
    </citation>
    <scope>NUCLEOTIDE SEQUENCE [LARGE SCALE GENOMIC DNA]</scope>
    <source>
        <strain evidence="11">A3d10 and R9SW1</strain>
        <strain evidence="9">R9SW1</strain>
    </source>
</reference>
<keyword evidence="4 6" id="KW-0520">NAD</keyword>
<name>W5Z0D5_9GAMM</name>
<evidence type="ECO:0000256" key="5">
    <source>
        <dbReference type="ARBA" id="ARBA00048542"/>
    </source>
</evidence>
<dbReference type="InterPro" id="IPR003680">
    <property type="entry name" value="Flavodoxin_fold"/>
</dbReference>
<sequence length="240" mass="25939">MTHILQLDASARPGRAGIHEHGSHSRSLTHRFVSRWQAQRPGDTVTYRDIGGTPPSFIDQQWIQAAFAPPEKHEPWMNDTLAESDQLIDELVASDILVIGAPLYNFGMPAALKAWVDLVVRMGRTVEYDPSTPEAPFTPLLADRPRHAVILSSRGGVGFGPGGELAHMNHLEPGLTTVLEFIGITNVHSIAIENQEEGGDVLAQSVAEAERRVDELVLALQGAPVVVGTDKAPVSQLNSA</sequence>
<evidence type="ECO:0000313" key="9">
    <source>
        <dbReference type="EMBL" id="AHI31913.1"/>
    </source>
</evidence>
<comment type="catalytic activity">
    <reaction evidence="6">
        <text>2 a quinone + NADH + H(+) = 2 a 1,4-benzosemiquinone + NAD(+)</text>
        <dbReference type="Rhea" id="RHEA:65952"/>
        <dbReference type="ChEBI" id="CHEBI:15378"/>
        <dbReference type="ChEBI" id="CHEBI:57540"/>
        <dbReference type="ChEBI" id="CHEBI:57945"/>
        <dbReference type="ChEBI" id="CHEBI:132124"/>
        <dbReference type="ChEBI" id="CHEBI:134225"/>
    </reaction>
</comment>
<proteinExistence type="inferred from homology"/>
<accession>W5Z0D5</accession>
<dbReference type="Gene3D" id="3.40.50.360">
    <property type="match status" value="1"/>
</dbReference>
<dbReference type="HOGENOM" id="CLU_088964_0_3_6"/>
<evidence type="ECO:0000256" key="4">
    <source>
        <dbReference type="ARBA" id="ARBA00023027"/>
    </source>
</evidence>
<comment type="catalytic activity">
    <reaction evidence="5">
        <text>N,N-dimethyl-1,4-phenylenediamine + anthranilate + 2 NAD(+) = 2-(4-dimethylaminophenyl)diazenylbenzoate + 2 NADH + 2 H(+)</text>
        <dbReference type="Rhea" id="RHEA:55872"/>
        <dbReference type="ChEBI" id="CHEBI:15378"/>
        <dbReference type="ChEBI" id="CHEBI:15783"/>
        <dbReference type="ChEBI" id="CHEBI:16567"/>
        <dbReference type="ChEBI" id="CHEBI:57540"/>
        <dbReference type="ChEBI" id="CHEBI:57945"/>
        <dbReference type="ChEBI" id="CHEBI:71579"/>
        <dbReference type="EC" id="1.7.1.17"/>
    </reaction>
    <physiologicalReaction direction="right-to-left" evidence="5">
        <dbReference type="Rhea" id="RHEA:55874"/>
    </physiologicalReaction>
</comment>
<evidence type="ECO:0000259" key="8">
    <source>
        <dbReference type="Pfam" id="PF02525"/>
    </source>
</evidence>